<protein>
    <submittedName>
        <fullName evidence="2">Uncharacterized protein</fullName>
    </submittedName>
</protein>
<feature type="region of interest" description="Disordered" evidence="1">
    <location>
        <begin position="205"/>
        <end position="242"/>
    </location>
</feature>
<evidence type="ECO:0000256" key="1">
    <source>
        <dbReference type="SAM" id="MobiDB-lite"/>
    </source>
</evidence>
<sequence length="253" mass="27272">MELNQAQRLVYDDAIMTQFMSDHDIPDDARLQFLAKGSHGTLTTYLYSSFNQFHPNCVGGGYFDANGRVGVPRLRPSTYYRAISTSHSTDGLSGVAEPSSTSTTIKNRRCCYFVAVWAHLPTYHPPPCRAAWWGAVKLARELAQREEKETCSSTTSGSSSLELSSSELTAAIAASMGEQEEEPAISGTNLATAVLILVVSSDEEAPAEPKMPPKCMPLPSALSKKKQKASIPSPPPALPPAPVASNLHLNVCF</sequence>
<name>A0A7J0DU48_9ERIC</name>
<reference evidence="3" key="1">
    <citation type="submission" date="2019-07" db="EMBL/GenBank/DDBJ databases">
        <title>De Novo Assembly of kiwifruit Actinidia rufa.</title>
        <authorList>
            <person name="Sugita-Konishi S."/>
            <person name="Sato K."/>
            <person name="Mori E."/>
            <person name="Abe Y."/>
            <person name="Kisaki G."/>
            <person name="Hamano K."/>
            <person name="Suezawa K."/>
            <person name="Otani M."/>
            <person name="Fukuda T."/>
            <person name="Manabe T."/>
            <person name="Gomi K."/>
            <person name="Tabuchi M."/>
            <person name="Akimitsu K."/>
            <person name="Kataoka I."/>
        </authorList>
    </citation>
    <scope>NUCLEOTIDE SEQUENCE [LARGE SCALE GENOMIC DNA]</scope>
    <source>
        <strain evidence="3">cv. Fuchu</strain>
    </source>
</reference>
<dbReference type="Proteomes" id="UP000585474">
    <property type="component" value="Unassembled WGS sequence"/>
</dbReference>
<keyword evidence="3" id="KW-1185">Reference proteome</keyword>
<comment type="caution">
    <text evidence="2">The sequence shown here is derived from an EMBL/GenBank/DDBJ whole genome shotgun (WGS) entry which is preliminary data.</text>
</comment>
<proteinExistence type="predicted"/>
<dbReference type="EMBL" id="BJWL01000384">
    <property type="protein sequence ID" value="GFS41705.1"/>
    <property type="molecule type" value="Genomic_DNA"/>
</dbReference>
<dbReference type="AlphaFoldDB" id="A0A7J0DU48"/>
<evidence type="ECO:0000313" key="3">
    <source>
        <dbReference type="Proteomes" id="UP000585474"/>
    </source>
</evidence>
<accession>A0A7J0DU48</accession>
<organism evidence="2 3">
    <name type="scientific">Actinidia rufa</name>
    <dbReference type="NCBI Taxonomy" id="165716"/>
    <lineage>
        <taxon>Eukaryota</taxon>
        <taxon>Viridiplantae</taxon>
        <taxon>Streptophyta</taxon>
        <taxon>Embryophyta</taxon>
        <taxon>Tracheophyta</taxon>
        <taxon>Spermatophyta</taxon>
        <taxon>Magnoliopsida</taxon>
        <taxon>eudicotyledons</taxon>
        <taxon>Gunneridae</taxon>
        <taxon>Pentapetalae</taxon>
        <taxon>asterids</taxon>
        <taxon>Ericales</taxon>
        <taxon>Actinidiaceae</taxon>
        <taxon>Actinidia</taxon>
    </lineage>
</organism>
<evidence type="ECO:0000313" key="2">
    <source>
        <dbReference type="EMBL" id="GFS41705.1"/>
    </source>
</evidence>
<feature type="compositionally biased region" description="Pro residues" evidence="1">
    <location>
        <begin position="232"/>
        <end position="242"/>
    </location>
</feature>
<gene>
    <name evidence="2" type="ORF">Acr_00g0075920</name>
</gene>